<dbReference type="InterPro" id="IPR016187">
    <property type="entry name" value="CTDL_fold"/>
</dbReference>
<protein>
    <submittedName>
        <fullName evidence="5">Neurocan core protein-like protein</fullName>
    </submittedName>
</protein>
<reference evidence="5 7" key="1">
    <citation type="journal article" date="2018" name="Gigascience">
        <title>Genomes of trombidid mites reveal novel predicted allergens and laterally-transferred genes associated with secondary metabolism.</title>
        <authorList>
            <person name="Dong X."/>
            <person name="Chaisiri K."/>
            <person name="Xia D."/>
            <person name="Armstrong S.D."/>
            <person name="Fang Y."/>
            <person name="Donnelly M.J."/>
            <person name="Kadowaki T."/>
            <person name="McGarry J.W."/>
            <person name="Darby A.C."/>
            <person name="Makepeace B.L."/>
        </authorList>
    </citation>
    <scope>NUCLEOTIDE SEQUENCE [LARGE SCALE GENOMIC DNA]</scope>
    <source>
        <strain evidence="5">UoL-WK</strain>
    </source>
</reference>
<dbReference type="PANTHER" id="PTHR22803">
    <property type="entry name" value="MANNOSE, PHOSPHOLIPASE, LECTIN RECEPTOR RELATED"/>
    <property type="match status" value="1"/>
</dbReference>
<evidence type="ECO:0000313" key="6">
    <source>
        <dbReference type="EMBL" id="RWS11933.1"/>
    </source>
</evidence>
<accession>A0A3S3S0M5</accession>
<proteinExistence type="predicted"/>
<dbReference type="STRING" id="1965070.A0A3S3S0M5"/>
<dbReference type="EMBL" id="NCKU01001519">
    <property type="protein sequence ID" value="RWS11933.1"/>
    <property type="molecule type" value="Genomic_DNA"/>
</dbReference>
<dbReference type="PROSITE" id="PS50041">
    <property type="entry name" value="C_TYPE_LECTIN_2"/>
    <property type="match status" value="1"/>
</dbReference>
<evidence type="ECO:0000313" key="4">
    <source>
        <dbReference type="EMBL" id="RWS07522.1"/>
    </source>
</evidence>
<evidence type="ECO:0000313" key="5">
    <source>
        <dbReference type="EMBL" id="RWS07526.1"/>
    </source>
</evidence>
<comment type="caution">
    <text evidence="5">The sequence shown here is derived from an EMBL/GenBank/DDBJ whole genome shotgun (WGS) entry which is preliminary data.</text>
</comment>
<evidence type="ECO:0000256" key="1">
    <source>
        <dbReference type="SAM" id="Coils"/>
    </source>
</evidence>
<keyword evidence="2" id="KW-0472">Membrane</keyword>
<dbReference type="Gene3D" id="3.10.100.10">
    <property type="entry name" value="Mannose-Binding Protein A, subunit A"/>
    <property type="match status" value="1"/>
</dbReference>
<dbReference type="Proteomes" id="UP000285301">
    <property type="component" value="Unassembled WGS sequence"/>
</dbReference>
<keyword evidence="7" id="KW-1185">Reference proteome</keyword>
<name>A0A3S3S0M5_9ACAR</name>
<keyword evidence="1" id="KW-0175">Coiled coil</keyword>
<dbReference type="InterPro" id="IPR001304">
    <property type="entry name" value="C-type_lectin-like"/>
</dbReference>
<keyword evidence="2" id="KW-0812">Transmembrane</keyword>
<dbReference type="InterPro" id="IPR016186">
    <property type="entry name" value="C-type_lectin-like/link_sf"/>
</dbReference>
<dbReference type="InterPro" id="IPR050111">
    <property type="entry name" value="C-type_lectin/snaclec_domain"/>
</dbReference>
<dbReference type="SUPFAM" id="SSF56436">
    <property type="entry name" value="C-type lectin-like"/>
    <property type="match status" value="1"/>
</dbReference>
<dbReference type="OrthoDB" id="418245at2759"/>
<feature type="domain" description="C-type lectin" evidence="3">
    <location>
        <begin position="1"/>
        <end position="87"/>
    </location>
</feature>
<dbReference type="CDD" id="cd00037">
    <property type="entry name" value="CLECT"/>
    <property type="match status" value="1"/>
</dbReference>
<reference evidence="5" key="2">
    <citation type="submission" date="2018-11" db="EMBL/GenBank/DDBJ databases">
        <title>Trombidioid mite genomics.</title>
        <authorList>
            <person name="Dong X."/>
        </authorList>
    </citation>
    <scope>NUCLEOTIDE SEQUENCE</scope>
    <source>
        <strain evidence="5">UoL-WK</strain>
    </source>
</reference>
<feature type="transmembrane region" description="Helical" evidence="2">
    <location>
        <begin position="301"/>
        <end position="324"/>
    </location>
</feature>
<dbReference type="EMBL" id="NCKU01003435">
    <property type="protein sequence ID" value="RWS07522.1"/>
    <property type="molecule type" value="Genomic_DNA"/>
</dbReference>
<evidence type="ECO:0000259" key="3">
    <source>
        <dbReference type="PROSITE" id="PS50041"/>
    </source>
</evidence>
<dbReference type="EMBL" id="NCKU01003434">
    <property type="protein sequence ID" value="RWS07526.1"/>
    <property type="molecule type" value="Genomic_DNA"/>
</dbReference>
<gene>
    <name evidence="6" type="ORF">B4U79_18032</name>
    <name evidence="5" type="ORF">B4U79_18207</name>
    <name evidence="4" type="ORF">B4U79_18208</name>
</gene>
<evidence type="ECO:0000313" key="7">
    <source>
        <dbReference type="Proteomes" id="UP000285301"/>
    </source>
</evidence>
<feature type="coiled-coil region" evidence="1">
    <location>
        <begin position="106"/>
        <end position="168"/>
    </location>
</feature>
<organism evidence="5 7">
    <name type="scientific">Dinothrombium tinctorium</name>
    <dbReference type="NCBI Taxonomy" id="1965070"/>
    <lineage>
        <taxon>Eukaryota</taxon>
        <taxon>Metazoa</taxon>
        <taxon>Ecdysozoa</taxon>
        <taxon>Arthropoda</taxon>
        <taxon>Chelicerata</taxon>
        <taxon>Arachnida</taxon>
        <taxon>Acari</taxon>
        <taxon>Acariformes</taxon>
        <taxon>Trombidiformes</taxon>
        <taxon>Prostigmata</taxon>
        <taxon>Anystina</taxon>
        <taxon>Parasitengona</taxon>
        <taxon>Trombidioidea</taxon>
        <taxon>Trombidiidae</taxon>
        <taxon>Dinothrombium</taxon>
    </lineage>
</organism>
<evidence type="ECO:0000256" key="2">
    <source>
        <dbReference type="SAM" id="Phobius"/>
    </source>
</evidence>
<dbReference type="AlphaFoldDB" id="A0A3S3S0M5"/>
<dbReference type="Pfam" id="PF00059">
    <property type="entry name" value="Lectin_C"/>
    <property type="match status" value="1"/>
</dbReference>
<sequence>MVSIHSEEENDFLTKHTEQIRFWLGAEQVANNLKSFTWSDRSAFNYSSWNDTQFSEISNSAKCRAVSFHLGKWFTSDCSQKYAQLCQKTIENESTNVVDKFPDYFIQRLSRRQNDLTALIALMQENVQSLNSSLNLSVFDMKKAKDKFSDLQNACDQLKTNLTSLNSNFAEERLKIKNLITMEANLNSEINKILAKQQTLETRAETNSMKLKEAIEYTNFSIQDLNTTYHDLHLNSEREVKLLQTQIGNVNESINKLSQSYLKQSENVSEIIKEKSDEMKKFTIVNLSQEVNTLRNEIKRLIIAISCLGCVTFILLCFSIFLMITRKKFYTISNQSEFNNSTYTNYEAELNYINGY</sequence>
<keyword evidence="2" id="KW-1133">Transmembrane helix</keyword>